<protein>
    <recommendedName>
        <fullName evidence="3">Lipoprotein</fullName>
    </recommendedName>
</protein>
<proteinExistence type="predicted"/>
<organism evidence="1 2">
    <name type="scientific">Reichenbachiella agariperforans</name>
    <dbReference type="NCBI Taxonomy" id="156994"/>
    <lineage>
        <taxon>Bacteria</taxon>
        <taxon>Pseudomonadati</taxon>
        <taxon>Bacteroidota</taxon>
        <taxon>Cytophagia</taxon>
        <taxon>Cytophagales</taxon>
        <taxon>Reichenbachiellaceae</taxon>
        <taxon>Reichenbachiella</taxon>
    </lineage>
</organism>
<evidence type="ECO:0000313" key="1">
    <source>
        <dbReference type="EMBL" id="SHK74966.1"/>
    </source>
</evidence>
<name>A0A1M6V0X4_REIAG</name>
<dbReference type="Proteomes" id="UP000184474">
    <property type="component" value="Unassembled WGS sequence"/>
</dbReference>
<dbReference type="PROSITE" id="PS51257">
    <property type="entry name" value="PROKAR_LIPOPROTEIN"/>
    <property type="match status" value="1"/>
</dbReference>
<evidence type="ECO:0008006" key="3">
    <source>
        <dbReference type="Google" id="ProtNLM"/>
    </source>
</evidence>
<reference evidence="2" key="1">
    <citation type="submission" date="2016-11" db="EMBL/GenBank/DDBJ databases">
        <authorList>
            <person name="Varghese N."/>
            <person name="Submissions S."/>
        </authorList>
    </citation>
    <scope>NUCLEOTIDE SEQUENCE [LARGE SCALE GENOMIC DNA]</scope>
    <source>
        <strain evidence="2">DSM 26134</strain>
    </source>
</reference>
<dbReference type="STRING" id="156994.SAMN04488028_10871"/>
<dbReference type="RefSeq" id="WP_073124624.1">
    <property type="nucleotide sequence ID" value="NZ_FRAA01000008.1"/>
</dbReference>
<gene>
    <name evidence="1" type="ORF">SAMN04488028_10871</name>
</gene>
<evidence type="ECO:0000313" key="2">
    <source>
        <dbReference type="Proteomes" id="UP000184474"/>
    </source>
</evidence>
<dbReference type="EMBL" id="FRAA01000008">
    <property type="protein sequence ID" value="SHK74966.1"/>
    <property type="molecule type" value="Genomic_DNA"/>
</dbReference>
<sequence length="144" mass="16585">MNIFKRTFQYLIVIFTLIACVPNPKKLGTEKADAPLPSDDGYSIIFYEINNYALIYVNDELYFDTRKNPETEKEPTMVKLPSNTIKLRLDIYNAECITCTKNSWEVVYELYKDGIALEYVTESSDGKHTEVGIVNSHTLNLEEK</sequence>
<dbReference type="AlphaFoldDB" id="A0A1M6V0X4"/>
<accession>A0A1M6V0X4</accession>
<keyword evidence="2" id="KW-1185">Reference proteome</keyword>